<evidence type="ECO:0000313" key="3">
    <source>
        <dbReference type="Proteomes" id="UP000184546"/>
    </source>
</evidence>
<feature type="compositionally biased region" description="Basic residues" evidence="1">
    <location>
        <begin position="1"/>
        <end position="12"/>
    </location>
</feature>
<dbReference type="EMBL" id="KV878979">
    <property type="protein sequence ID" value="OJJ98607.1"/>
    <property type="molecule type" value="Genomic_DNA"/>
</dbReference>
<dbReference type="AlphaFoldDB" id="A0A1L9WRG3"/>
<feature type="compositionally biased region" description="Basic and acidic residues" evidence="1">
    <location>
        <begin position="13"/>
        <end position="22"/>
    </location>
</feature>
<dbReference type="OrthoDB" id="3508621at2759"/>
<proteinExistence type="predicted"/>
<accession>A0A1L9WRG3</accession>
<dbReference type="VEuPathDB" id="FungiDB:ASPACDRAFT_1889131"/>
<keyword evidence="3" id="KW-1185">Reference proteome</keyword>
<protein>
    <submittedName>
        <fullName evidence="2">Uncharacterized protein</fullName>
    </submittedName>
</protein>
<name>A0A1L9WRG3_ASPA1</name>
<dbReference type="RefSeq" id="XP_020054947.1">
    <property type="nucleotide sequence ID" value="XM_020198510.1"/>
</dbReference>
<feature type="compositionally biased region" description="Acidic residues" evidence="1">
    <location>
        <begin position="23"/>
        <end position="32"/>
    </location>
</feature>
<reference evidence="3" key="1">
    <citation type="journal article" date="2017" name="Genome Biol.">
        <title>Comparative genomics reveals high biological diversity and specific adaptations in the industrially and medically important fungal genus Aspergillus.</title>
        <authorList>
            <person name="de Vries R.P."/>
            <person name="Riley R."/>
            <person name="Wiebenga A."/>
            <person name="Aguilar-Osorio G."/>
            <person name="Amillis S."/>
            <person name="Uchima C.A."/>
            <person name="Anderluh G."/>
            <person name="Asadollahi M."/>
            <person name="Askin M."/>
            <person name="Barry K."/>
            <person name="Battaglia E."/>
            <person name="Bayram O."/>
            <person name="Benocci T."/>
            <person name="Braus-Stromeyer S.A."/>
            <person name="Caldana C."/>
            <person name="Canovas D."/>
            <person name="Cerqueira G.C."/>
            <person name="Chen F."/>
            <person name="Chen W."/>
            <person name="Choi C."/>
            <person name="Clum A."/>
            <person name="Dos Santos R.A."/>
            <person name="Damasio A.R."/>
            <person name="Diallinas G."/>
            <person name="Emri T."/>
            <person name="Fekete E."/>
            <person name="Flipphi M."/>
            <person name="Freyberg S."/>
            <person name="Gallo A."/>
            <person name="Gournas C."/>
            <person name="Habgood R."/>
            <person name="Hainaut M."/>
            <person name="Harispe M.L."/>
            <person name="Henrissat B."/>
            <person name="Hilden K.S."/>
            <person name="Hope R."/>
            <person name="Hossain A."/>
            <person name="Karabika E."/>
            <person name="Karaffa L."/>
            <person name="Karanyi Z."/>
            <person name="Krasevec N."/>
            <person name="Kuo A."/>
            <person name="Kusch H."/>
            <person name="LaButti K."/>
            <person name="Lagendijk E.L."/>
            <person name="Lapidus A."/>
            <person name="Levasseur A."/>
            <person name="Lindquist E."/>
            <person name="Lipzen A."/>
            <person name="Logrieco A.F."/>
            <person name="MacCabe A."/>
            <person name="Maekelae M.R."/>
            <person name="Malavazi I."/>
            <person name="Melin P."/>
            <person name="Meyer V."/>
            <person name="Mielnichuk N."/>
            <person name="Miskei M."/>
            <person name="Molnar A.P."/>
            <person name="Mule G."/>
            <person name="Ngan C.Y."/>
            <person name="Orejas M."/>
            <person name="Orosz E."/>
            <person name="Ouedraogo J.P."/>
            <person name="Overkamp K.M."/>
            <person name="Park H.-S."/>
            <person name="Perrone G."/>
            <person name="Piumi F."/>
            <person name="Punt P.J."/>
            <person name="Ram A.F."/>
            <person name="Ramon A."/>
            <person name="Rauscher S."/>
            <person name="Record E."/>
            <person name="Riano-Pachon D.M."/>
            <person name="Robert V."/>
            <person name="Roehrig J."/>
            <person name="Ruller R."/>
            <person name="Salamov A."/>
            <person name="Salih N.S."/>
            <person name="Samson R.A."/>
            <person name="Sandor E."/>
            <person name="Sanguinetti M."/>
            <person name="Schuetze T."/>
            <person name="Sepcic K."/>
            <person name="Shelest E."/>
            <person name="Sherlock G."/>
            <person name="Sophianopoulou V."/>
            <person name="Squina F.M."/>
            <person name="Sun H."/>
            <person name="Susca A."/>
            <person name="Todd R.B."/>
            <person name="Tsang A."/>
            <person name="Unkles S.E."/>
            <person name="van de Wiele N."/>
            <person name="van Rossen-Uffink D."/>
            <person name="Oliveira J.V."/>
            <person name="Vesth T.C."/>
            <person name="Visser J."/>
            <person name="Yu J.-H."/>
            <person name="Zhou M."/>
            <person name="Andersen M.R."/>
            <person name="Archer D.B."/>
            <person name="Baker S.E."/>
            <person name="Benoit I."/>
            <person name="Brakhage A.A."/>
            <person name="Braus G.H."/>
            <person name="Fischer R."/>
            <person name="Frisvad J.C."/>
            <person name="Goldman G.H."/>
            <person name="Houbraken J."/>
            <person name="Oakley B."/>
            <person name="Pocsi I."/>
            <person name="Scazzocchio C."/>
            <person name="Seiboth B."/>
            <person name="vanKuyk P.A."/>
            <person name="Wortman J."/>
            <person name="Dyer P.S."/>
            <person name="Grigoriev I.V."/>
        </authorList>
    </citation>
    <scope>NUCLEOTIDE SEQUENCE [LARGE SCALE GENOMIC DNA]</scope>
    <source>
        <strain evidence="3">ATCC 16872 / CBS 172.66 / WB 5094</strain>
    </source>
</reference>
<organism evidence="2 3">
    <name type="scientific">Aspergillus aculeatus (strain ATCC 16872 / CBS 172.66 / WB 5094)</name>
    <dbReference type="NCBI Taxonomy" id="690307"/>
    <lineage>
        <taxon>Eukaryota</taxon>
        <taxon>Fungi</taxon>
        <taxon>Dikarya</taxon>
        <taxon>Ascomycota</taxon>
        <taxon>Pezizomycotina</taxon>
        <taxon>Eurotiomycetes</taxon>
        <taxon>Eurotiomycetidae</taxon>
        <taxon>Eurotiales</taxon>
        <taxon>Aspergillaceae</taxon>
        <taxon>Aspergillus</taxon>
        <taxon>Aspergillus subgen. Circumdati</taxon>
    </lineage>
</organism>
<dbReference type="GeneID" id="30972324"/>
<feature type="region of interest" description="Disordered" evidence="1">
    <location>
        <begin position="1"/>
        <end position="46"/>
    </location>
</feature>
<dbReference type="Proteomes" id="UP000184546">
    <property type="component" value="Unassembled WGS sequence"/>
</dbReference>
<evidence type="ECO:0000256" key="1">
    <source>
        <dbReference type="SAM" id="MobiDB-lite"/>
    </source>
</evidence>
<gene>
    <name evidence="2" type="ORF">ASPACDRAFT_1889131</name>
</gene>
<sequence>MPKARFKLRPKTHTKEEKRTEGLEEDSSDEEQPSAFETPEETPGPSEILKQIRRTVHRKAFKADFSHASFEARVDGYLEDGPTGKVRTLIEVKPVHRRLKRALINMQEAAQMVAWAKSDTDLDLILIEFADYVDYLNNKPGRSTGPHFLTMHEYGPWNITSSVQMNELGAILLAIALQPDSDLREEERRQN</sequence>
<evidence type="ECO:0000313" key="2">
    <source>
        <dbReference type="EMBL" id="OJJ98607.1"/>
    </source>
</evidence>
<dbReference type="STRING" id="690307.A0A1L9WRG3"/>